<sequence length="406" mass="45866">MRSVHLRSCCPGRDEPTAALPPLCRSRHWPGYNLDRIHGKHQCVLLACQSWQFLGGDLALGAVLLGFLGAYIPQVLRLGQGSAWQVGGFRYFANRGQQAFSDAAHALAGEHPGYFENSVFTYFDTFGGKVLPDMGSYSRLVRLIDRGVTDVYDHKRGLELRLREFGCLNVFAPTYFSQQEALQATSSDPDALFFAKLPEQSGGRGIRVLRREDLCQDDLPSEYVIQRAVQDLELIDERKFVIRYFFVVHQKSIYLHEHGVAIVHGERYDRLSTNLGVQVRHDWYDDSSETNLLTLQSVEEAPRWRQAIATKLREALPALSPLLEASSSDRYTLVGGDALIQGDGEAKLIEFNMYPNLFSGWDIVDKDVFTPILKDMMELILLGERAPGFVWKLDADDSKEKAKRSF</sequence>
<comment type="caution">
    <text evidence="1">The sequence shown here is derived from an EMBL/GenBank/DDBJ whole genome shotgun (WGS) entry which is preliminary data.</text>
</comment>
<dbReference type="EMBL" id="CAJNIZ010031079">
    <property type="protein sequence ID" value="CAE7527868.1"/>
    <property type="molecule type" value="Genomic_DNA"/>
</dbReference>
<evidence type="ECO:0000313" key="2">
    <source>
        <dbReference type="Proteomes" id="UP000649617"/>
    </source>
</evidence>
<protein>
    <submittedName>
        <fullName evidence="1">Uncharacterized protein</fullName>
    </submittedName>
</protein>
<evidence type="ECO:0000313" key="1">
    <source>
        <dbReference type="EMBL" id="CAE7527868.1"/>
    </source>
</evidence>
<keyword evidence="2" id="KW-1185">Reference proteome</keyword>
<dbReference type="Gene3D" id="3.30.470.20">
    <property type="entry name" value="ATP-grasp fold, B domain"/>
    <property type="match status" value="1"/>
</dbReference>
<dbReference type="AlphaFoldDB" id="A0A812TLJ2"/>
<name>A0A812TLJ2_SYMPI</name>
<dbReference type="Pfam" id="PF03133">
    <property type="entry name" value="TTL"/>
    <property type="match status" value="1"/>
</dbReference>
<gene>
    <name evidence="1" type="ORF">SPIL2461_LOCUS13877</name>
</gene>
<dbReference type="Proteomes" id="UP000649617">
    <property type="component" value="Unassembled WGS sequence"/>
</dbReference>
<accession>A0A812TLJ2</accession>
<organism evidence="1 2">
    <name type="scientific">Symbiodinium pilosum</name>
    <name type="common">Dinoflagellate</name>
    <dbReference type="NCBI Taxonomy" id="2952"/>
    <lineage>
        <taxon>Eukaryota</taxon>
        <taxon>Sar</taxon>
        <taxon>Alveolata</taxon>
        <taxon>Dinophyceae</taxon>
        <taxon>Suessiales</taxon>
        <taxon>Symbiodiniaceae</taxon>
        <taxon>Symbiodinium</taxon>
    </lineage>
</organism>
<dbReference type="OrthoDB" id="438727at2759"/>
<proteinExistence type="predicted"/>
<dbReference type="InterPro" id="IPR004344">
    <property type="entry name" value="TTL/TTLL_fam"/>
</dbReference>
<reference evidence="1" key="1">
    <citation type="submission" date="2021-02" db="EMBL/GenBank/DDBJ databases">
        <authorList>
            <person name="Dougan E. K."/>
            <person name="Rhodes N."/>
            <person name="Thang M."/>
            <person name="Chan C."/>
        </authorList>
    </citation>
    <scope>NUCLEOTIDE SEQUENCE</scope>
</reference>